<dbReference type="Proteomes" id="UP000054408">
    <property type="component" value="Unassembled WGS sequence"/>
</dbReference>
<evidence type="ECO:0000313" key="8">
    <source>
        <dbReference type="EMBL" id="KNC45897.1"/>
    </source>
</evidence>
<dbReference type="OrthoDB" id="18972at2759"/>
<sequence length="296" mass="32435">MTEVGGGSLPAYQSGTGYPEMGSRKSLAFANPRAVNLKPFVWTGRLFSLLLLITSIAVLIWFSTQAGNAQQDVKNFVNKDSMQIIGMILLLWLSFLGTVVMSPPKLVFTGIGGFLFGYVYSVLIVWLGAMLGRAVTYFLGTDVLLDSIVTVSNNYPFFKRGWVQIMAARETSLSTKAGLIVALRMSSLFPDALLNYAVAMTPLPFILWWLVVGGYTAAMYTLYGFWGTTLDSIVSSIYRKKAPSGTFWLYAILAVLFTAAYIVIAKLASKWLNRELENYAVTHPEASGLPAPQTAV</sequence>
<feature type="domain" description="VTT" evidence="7">
    <location>
        <begin position="104"/>
        <end position="206"/>
    </location>
</feature>
<dbReference type="PANTHER" id="PTHR12677">
    <property type="entry name" value="GOLGI APPARATUS MEMBRANE PROTEIN TVP38-RELATED"/>
    <property type="match status" value="1"/>
</dbReference>
<feature type="transmembrane region" description="Helical" evidence="6">
    <location>
        <begin position="205"/>
        <end position="226"/>
    </location>
</feature>
<dbReference type="Pfam" id="PF09335">
    <property type="entry name" value="VTT_dom"/>
    <property type="match status" value="1"/>
</dbReference>
<feature type="transmembrane region" description="Helical" evidence="6">
    <location>
        <begin position="247"/>
        <end position="268"/>
    </location>
</feature>
<feature type="transmembrane region" description="Helical" evidence="6">
    <location>
        <begin position="42"/>
        <end position="62"/>
    </location>
</feature>
<evidence type="ECO:0000256" key="3">
    <source>
        <dbReference type="ARBA" id="ARBA00022692"/>
    </source>
</evidence>
<evidence type="ECO:0000313" key="9">
    <source>
        <dbReference type="Proteomes" id="UP000054408"/>
    </source>
</evidence>
<organism evidence="8 9">
    <name type="scientific">Thecamonas trahens ATCC 50062</name>
    <dbReference type="NCBI Taxonomy" id="461836"/>
    <lineage>
        <taxon>Eukaryota</taxon>
        <taxon>Apusozoa</taxon>
        <taxon>Apusomonadida</taxon>
        <taxon>Apusomonadidae</taxon>
        <taxon>Thecamonas</taxon>
    </lineage>
</organism>
<dbReference type="InterPro" id="IPR015414">
    <property type="entry name" value="TMEM64"/>
</dbReference>
<dbReference type="AlphaFoldDB" id="A0A0L0D0Z0"/>
<keyword evidence="4 6" id="KW-1133">Transmembrane helix</keyword>
<keyword evidence="9" id="KW-1185">Reference proteome</keyword>
<feature type="transmembrane region" description="Helical" evidence="6">
    <location>
        <begin position="107"/>
        <end position="129"/>
    </location>
</feature>
<accession>A0A0L0D0Z0</accession>
<keyword evidence="3 6" id="KW-0812">Transmembrane</keyword>
<evidence type="ECO:0000256" key="5">
    <source>
        <dbReference type="ARBA" id="ARBA00023136"/>
    </source>
</evidence>
<name>A0A0L0D0Z0_THETB</name>
<evidence type="ECO:0000256" key="6">
    <source>
        <dbReference type="SAM" id="Phobius"/>
    </source>
</evidence>
<dbReference type="PANTHER" id="PTHR12677:SF59">
    <property type="entry name" value="GOLGI APPARATUS MEMBRANE PROTEIN TVP38-RELATED"/>
    <property type="match status" value="1"/>
</dbReference>
<protein>
    <recommendedName>
        <fullName evidence="7">VTT domain-containing protein</fullName>
    </recommendedName>
</protein>
<evidence type="ECO:0000259" key="7">
    <source>
        <dbReference type="Pfam" id="PF09335"/>
    </source>
</evidence>
<dbReference type="InterPro" id="IPR032816">
    <property type="entry name" value="VTT_dom"/>
</dbReference>
<dbReference type="GO" id="GO:0005886">
    <property type="term" value="C:plasma membrane"/>
    <property type="evidence" value="ECO:0007669"/>
    <property type="project" value="UniProtKB-SubCell"/>
</dbReference>
<gene>
    <name evidence="8" type="ORF">AMSG_00011</name>
</gene>
<keyword evidence="2" id="KW-1003">Cell membrane</keyword>
<keyword evidence="5 6" id="KW-0472">Membrane</keyword>
<evidence type="ECO:0000256" key="4">
    <source>
        <dbReference type="ARBA" id="ARBA00022989"/>
    </source>
</evidence>
<feature type="transmembrane region" description="Helical" evidence="6">
    <location>
        <begin position="82"/>
        <end position="100"/>
    </location>
</feature>
<reference evidence="8 9" key="1">
    <citation type="submission" date="2010-05" db="EMBL/GenBank/DDBJ databases">
        <title>The Genome Sequence of Thecamonas trahens ATCC 50062.</title>
        <authorList>
            <consortium name="The Broad Institute Genome Sequencing Platform"/>
            <person name="Russ C."/>
            <person name="Cuomo C."/>
            <person name="Shea T."/>
            <person name="Young S.K."/>
            <person name="Zeng Q."/>
            <person name="Koehrsen M."/>
            <person name="Haas B."/>
            <person name="Borodovsky M."/>
            <person name="Guigo R."/>
            <person name="Alvarado L."/>
            <person name="Berlin A."/>
            <person name="Bochicchio J."/>
            <person name="Borenstein D."/>
            <person name="Chapman S."/>
            <person name="Chen Z."/>
            <person name="Freedman E."/>
            <person name="Gellesch M."/>
            <person name="Goldberg J."/>
            <person name="Griggs A."/>
            <person name="Gujja S."/>
            <person name="Heilman E."/>
            <person name="Heiman D."/>
            <person name="Hepburn T."/>
            <person name="Howarth C."/>
            <person name="Jen D."/>
            <person name="Larson L."/>
            <person name="Mehta T."/>
            <person name="Park D."/>
            <person name="Pearson M."/>
            <person name="Roberts A."/>
            <person name="Saif S."/>
            <person name="Shenoy N."/>
            <person name="Sisk P."/>
            <person name="Stolte C."/>
            <person name="Sykes S."/>
            <person name="Thomson T."/>
            <person name="Walk T."/>
            <person name="White J."/>
            <person name="Yandava C."/>
            <person name="Burger G."/>
            <person name="Gray M.W."/>
            <person name="Holland P.W.H."/>
            <person name="King N."/>
            <person name="Lang F.B.F."/>
            <person name="Roger A.J."/>
            <person name="Ruiz-Trillo I."/>
            <person name="Lander E."/>
            <person name="Nusbaum C."/>
        </authorList>
    </citation>
    <scope>NUCLEOTIDE SEQUENCE [LARGE SCALE GENOMIC DNA]</scope>
    <source>
        <strain evidence="8 9">ATCC 50062</strain>
    </source>
</reference>
<evidence type="ECO:0000256" key="2">
    <source>
        <dbReference type="ARBA" id="ARBA00022475"/>
    </source>
</evidence>
<comment type="subcellular location">
    <subcellularLocation>
        <location evidence="1">Cell membrane</location>
        <topology evidence="1">Multi-pass membrane protein</topology>
    </subcellularLocation>
</comment>
<evidence type="ECO:0000256" key="1">
    <source>
        <dbReference type="ARBA" id="ARBA00004651"/>
    </source>
</evidence>
<dbReference type="EMBL" id="GL349433">
    <property type="protein sequence ID" value="KNC45897.1"/>
    <property type="molecule type" value="Genomic_DNA"/>
</dbReference>
<dbReference type="GeneID" id="25559843"/>
<dbReference type="RefSeq" id="XP_013762885.1">
    <property type="nucleotide sequence ID" value="XM_013907431.1"/>
</dbReference>
<proteinExistence type="predicted"/>
<dbReference type="STRING" id="461836.A0A0L0D0Z0"/>